<evidence type="ECO:0000259" key="6">
    <source>
        <dbReference type="PROSITE" id="PS50966"/>
    </source>
</evidence>
<evidence type="ECO:0000256" key="5">
    <source>
        <dbReference type="SAM" id="MobiDB-lite"/>
    </source>
</evidence>
<name>A0A6A4BL01_9STRA</name>
<dbReference type="EMBL" id="QXFU01004301">
    <property type="protein sequence ID" value="KAE8969514.1"/>
    <property type="molecule type" value="Genomic_DNA"/>
</dbReference>
<accession>A0A6A4BL01</accession>
<evidence type="ECO:0000256" key="3">
    <source>
        <dbReference type="ARBA" id="ARBA00022833"/>
    </source>
</evidence>
<dbReference type="AlphaFoldDB" id="A0A6A4BL01"/>
<evidence type="ECO:0000313" key="8">
    <source>
        <dbReference type="EMBL" id="KAE8969926.1"/>
    </source>
</evidence>
<evidence type="ECO:0000313" key="10">
    <source>
        <dbReference type="Proteomes" id="UP000429607"/>
    </source>
</evidence>
<dbReference type="OrthoDB" id="94531at2759"/>
<dbReference type="PANTHER" id="PTHR31973:SF187">
    <property type="entry name" value="MUTATOR TRANSPOSASE MUDRA PROTEIN"/>
    <property type="match status" value="1"/>
</dbReference>
<evidence type="ECO:0000313" key="12">
    <source>
        <dbReference type="Proteomes" id="UP000435112"/>
    </source>
</evidence>
<evidence type="ECO:0000256" key="2">
    <source>
        <dbReference type="ARBA" id="ARBA00022771"/>
    </source>
</evidence>
<dbReference type="PANTHER" id="PTHR31973">
    <property type="entry name" value="POLYPROTEIN, PUTATIVE-RELATED"/>
    <property type="match status" value="1"/>
</dbReference>
<evidence type="ECO:0000256" key="4">
    <source>
        <dbReference type="PROSITE-ProRule" id="PRU00325"/>
    </source>
</evidence>
<reference evidence="9 11" key="1">
    <citation type="submission" date="2018-08" db="EMBL/GenBank/DDBJ databases">
        <title>Genomic investigation of the strawberry pathogen Phytophthora fragariae indicates pathogenicity is determined by transcriptional variation in three key races.</title>
        <authorList>
            <person name="Adams T.M."/>
            <person name="Armitage A.D."/>
            <person name="Sobczyk M.K."/>
            <person name="Bates H.J."/>
            <person name="Dunwell J.M."/>
            <person name="Nellist C.F."/>
            <person name="Harrison R.J."/>
        </authorList>
    </citation>
    <scope>NUCLEOTIDE SEQUENCE [LARGE SCALE GENOMIC DNA]</scope>
    <source>
        <strain evidence="8 10">SCRP249</strain>
        <strain evidence="7 12">SCRP324</strain>
        <strain evidence="9 11">SCRP333</strain>
    </source>
</reference>
<dbReference type="EMBL" id="QXFT01004670">
    <property type="protein sequence ID" value="KAE9276539.1"/>
    <property type="molecule type" value="Genomic_DNA"/>
</dbReference>
<dbReference type="GO" id="GO:0008270">
    <property type="term" value="F:zinc ion binding"/>
    <property type="evidence" value="ECO:0007669"/>
    <property type="project" value="UniProtKB-KW"/>
</dbReference>
<feature type="region of interest" description="Disordered" evidence="5">
    <location>
        <begin position="590"/>
        <end position="614"/>
    </location>
</feature>
<keyword evidence="3" id="KW-0862">Zinc</keyword>
<dbReference type="Proteomes" id="UP000434957">
    <property type="component" value="Unassembled WGS sequence"/>
</dbReference>
<evidence type="ECO:0000313" key="7">
    <source>
        <dbReference type="EMBL" id="KAE8969514.1"/>
    </source>
</evidence>
<gene>
    <name evidence="8" type="ORF">PR001_g27358</name>
    <name evidence="7" type="ORF">PR002_g27409</name>
    <name evidence="9" type="ORF">PR003_g29035</name>
</gene>
<feature type="domain" description="SWIM-type" evidence="6">
    <location>
        <begin position="509"/>
        <end position="541"/>
    </location>
</feature>
<dbReference type="InterPro" id="IPR006564">
    <property type="entry name" value="Znf_PMZ"/>
</dbReference>
<proteinExistence type="predicted"/>
<dbReference type="EMBL" id="QXFV01004388">
    <property type="protein sequence ID" value="KAE8969926.1"/>
    <property type="molecule type" value="Genomic_DNA"/>
</dbReference>
<comment type="caution">
    <text evidence="9">The sequence shown here is derived from an EMBL/GenBank/DDBJ whole genome shotgun (WGS) entry which is preliminary data.</text>
</comment>
<evidence type="ECO:0000256" key="1">
    <source>
        <dbReference type="ARBA" id="ARBA00022723"/>
    </source>
</evidence>
<evidence type="ECO:0000313" key="11">
    <source>
        <dbReference type="Proteomes" id="UP000434957"/>
    </source>
</evidence>
<dbReference type="SMART" id="SM00575">
    <property type="entry name" value="ZnF_PMZ"/>
    <property type="match status" value="1"/>
</dbReference>
<keyword evidence="1" id="KW-0479">Metal-binding</keyword>
<dbReference type="Proteomes" id="UP000429607">
    <property type="component" value="Unassembled WGS sequence"/>
</dbReference>
<keyword evidence="11" id="KW-1185">Reference proteome</keyword>
<sequence>MLPAPEESDAAATPSDLDAQLTALKAKRWTRGKDLTAHVKDVALRAGKRAVVRVSGGSYKKFVCSSETPCPWLLNAVCSRPKKAVATTDQSQSEHEASRVWYVTSGLLAHSAQCDSVARPTTRQLKESALLRDAVYADARVSSADLVAQLEAAASFQCSKSMVYKAKSDLLDALETARRNGDAVPEVAESMQKLPGYLEQLQALNAHVATVVETEAAHSDAGGEAEGSCFVRALLALDPTGVWNDQSVLGIDSVEMQHASYNGTMLVLVGRDGNLQSMMHAAALVPEESMTHCTWFLEKLIAHGFPLRRFPVVVNGRGALGAACAELHVPHVMMCTQHLLEDMRETHAIELEDEDEALVWQAQCAEAESEYLASVAQLSRQNEAAAQYIRGVEPMQWCLYPYLAIRKMYGWQTTRFEELDLGAETLGLAPARKQLPYECIKVLSLVAMHAAFQRHERATQWELERRVVTPAADQLMKDQLDRVPLYSVCMSTAQLAFVWNSHSAQIRQRRVDLEHRTCTCSRRLQWGIPCRHVLAALQKLGAMNQAVNFFDECYLVRNYVSSFKNRALELPVEENIERDPAIRPPRFVNKQSVSNSDANAARKRKRRVRTRPMDRRKRPLYKCHKCHRAEGHNKGTCPY</sequence>
<feature type="compositionally biased region" description="Basic residues" evidence="5">
    <location>
        <begin position="601"/>
        <end position="614"/>
    </location>
</feature>
<protein>
    <recommendedName>
        <fullName evidence="6">SWIM-type domain-containing protein</fullName>
    </recommendedName>
</protein>
<dbReference type="PROSITE" id="PS50966">
    <property type="entry name" value="ZF_SWIM"/>
    <property type="match status" value="1"/>
</dbReference>
<evidence type="ECO:0000313" key="9">
    <source>
        <dbReference type="EMBL" id="KAE9276539.1"/>
    </source>
</evidence>
<keyword evidence="2 4" id="KW-0863">Zinc-finger</keyword>
<dbReference type="InterPro" id="IPR007527">
    <property type="entry name" value="Znf_SWIM"/>
</dbReference>
<dbReference type="Pfam" id="PF04434">
    <property type="entry name" value="SWIM"/>
    <property type="match status" value="1"/>
</dbReference>
<dbReference type="Proteomes" id="UP000435112">
    <property type="component" value="Unassembled WGS sequence"/>
</dbReference>
<organism evidence="9 11">
    <name type="scientific">Phytophthora rubi</name>
    <dbReference type="NCBI Taxonomy" id="129364"/>
    <lineage>
        <taxon>Eukaryota</taxon>
        <taxon>Sar</taxon>
        <taxon>Stramenopiles</taxon>
        <taxon>Oomycota</taxon>
        <taxon>Peronosporomycetes</taxon>
        <taxon>Peronosporales</taxon>
        <taxon>Peronosporaceae</taxon>
        <taxon>Phytophthora</taxon>
    </lineage>
</organism>